<evidence type="ECO:0000256" key="1">
    <source>
        <dbReference type="ARBA" id="ARBA00001933"/>
    </source>
</evidence>
<dbReference type="InterPro" id="IPR015424">
    <property type="entry name" value="PyrdxlP-dep_Trfase"/>
</dbReference>
<evidence type="ECO:0000256" key="6">
    <source>
        <dbReference type="SAM" id="MobiDB-lite"/>
    </source>
</evidence>
<keyword evidence="3" id="KW-0032">Aminotransferase</keyword>
<dbReference type="PANTHER" id="PTHR42790:SF1">
    <property type="entry name" value="AROMATIC AMINO ACID AMINOTRANSFERASE, HYPOTHETICAL (EUROFUNG)"/>
    <property type="match status" value="1"/>
</dbReference>
<dbReference type="EMBL" id="JASNQZ010000012">
    <property type="protein sequence ID" value="KAL0949928.1"/>
    <property type="molecule type" value="Genomic_DNA"/>
</dbReference>
<protein>
    <recommendedName>
        <fullName evidence="7">Aminotransferase class I/classII large domain-containing protein</fullName>
    </recommendedName>
</protein>
<gene>
    <name evidence="8" type="ORF">HGRIS_009955</name>
</gene>
<dbReference type="SUPFAM" id="SSF53383">
    <property type="entry name" value="PLP-dependent transferases"/>
    <property type="match status" value="1"/>
</dbReference>
<dbReference type="CDD" id="cd00609">
    <property type="entry name" value="AAT_like"/>
    <property type="match status" value="1"/>
</dbReference>
<proteinExistence type="inferred from homology"/>
<evidence type="ECO:0000256" key="5">
    <source>
        <dbReference type="ARBA" id="ARBA00022898"/>
    </source>
</evidence>
<reference evidence="9" key="1">
    <citation type="submission" date="2024-06" db="EMBL/GenBank/DDBJ databases">
        <title>Multi-omics analyses provide insights into the biosynthesis of the anticancer antibiotic pleurotin in Hohenbuehelia grisea.</title>
        <authorList>
            <person name="Weaver J.A."/>
            <person name="Alberti F."/>
        </authorList>
    </citation>
    <scope>NUCLEOTIDE SEQUENCE [LARGE SCALE GENOMIC DNA]</scope>
    <source>
        <strain evidence="9">T-177</strain>
    </source>
</reference>
<evidence type="ECO:0000256" key="4">
    <source>
        <dbReference type="ARBA" id="ARBA00022679"/>
    </source>
</evidence>
<dbReference type="Pfam" id="PF00155">
    <property type="entry name" value="Aminotran_1_2"/>
    <property type="match status" value="1"/>
</dbReference>
<dbReference type="InterPro" id="IPR004839">
    <property type="entry name" value="Aminotransferase_I/II_large"/>
</dbReference>
<feature type="domain" description="Aminotransferase class I/classII large" evidence="7">
    <location>
        <begin position="126"/>
        <end position="402"/>
    </location>
</feature>
<feature type="region of interest" description="Disordered" evidence="6">
    <location>
        <begin position="1"/>
        <end position="31"/>
    </location>
</feature>
<keyword evidence="5" id="KW-0663">Pyridoxal phosphate</keyword>
<evidence type="ECO:0000313" key="9">
    <source>
        <dbReference type="Proteomes" id="UP001556367"/>
    </source>
</evidence>
<feature type="compositionally biased region" description="Basic and acidic residues" evidence="6">
    <location>
        <begin position="1"/>
        <end position="28"/>
    </location>
</feature>
<comment type="cofactor">
    <cofactor evidence="1">
        <name>pyridoxal 5'-phosphate</name>
        <dbReference type="ChEBI" id="CHEBI:597326"/>
    </cofactor>
</comment>
<keyword evidence="4" id="KW-0808">Transferase</keyword>
<evidence type="ECO:0000259" key="7">
    <source>
        <dbReference type="Pfam" id="PF00155"/>
    </source>
</evidence>
<accession>A0ABR3J347</accession>
<comment type="caution">
    <text evidence="8">The sequence shown here is derived from an EMBL/GenBank/DDBJ whole genome shotgun (WGS) entry which is preliminary data.</text>
</comment>
<evidence type="ECO:0000313" key="8">
    <source>
        <dbReference type="EMBL" id="KAL0949928.1"/>
    </source>
</evidence>
<evidence type="ECO:0000256" key="3">
    <source>
        <dbReference type="ARBA" id="ARBA00022576"/>
    </source>
</evidence>
<dbReference type="InterPro" id="IPR015421">
    <property type="entry name" value="PyrdxlP-dep_Trfase_major"/>
</dbReference>
<comment type="similarity">
    <text evidence="2">Belongs to the class-I pyridoxal-phosphate-dependent aminotransferase family.</text>
</comment>
<sequence>MESVNEKDFSFGKPKPIDLSHHLSDISKARKPSPLKDLQRFLGNPNLIQMAGGLPSPAYFPFASLSAEGLVAESFPISPSQSPPSGSAFSWFWKLFGAPTKEKTTTLTVGKYPEQPDDLNLAVSLQYGMAKGLPQLQKFIDEFTTRVYKPAYKDPVCLVHTGNTDGWFKVVMTFCNPGEGVLAAEWTYPSAMNTTRPLGVTPVPVPIDEQGICGVGLRKILAEWDESARGMPRPRIMYTVPIGQNPTGATMEATRKKEIYEICVEFDVVIVEDDPYYFLQEGQYTHKSSRSISRTESDEEYIDNLVPSFLKFDYQGRVIRLDSFSKTVAPGCRLGWFTCNPLFAERLERQAESSTQAPCGLGQTMVTSLILNWQFNGYIRWLRALGTQYTQRRDFLLDCFSDEFHLEVEQEHKGAWKGNTVYRAYAVPRNARAMIEKTSARAPMFSFVPPTSGMFVWMQLHLNHHPAFPDETPVTLEMKLWEKVALAGVLFAPGRMFSCEDDGEASPVGSGHFRVSFSNVPVSKLYLAYVMESDH</sequence>
<organism evidence="8 9">
    <name type="scientific">Hohenbuehelia grisea</name>
    <dbReference type="NCBI Taxonomy" id="104357"/>
    <lineage>
        <taxon>Eukaryota</taxon>
        <taxon>Fungi</taxon>
        <taxon>Dikarya</taxon>
        <taxon>Basidiomycota</taxon>
        <taxon>Agaricomycotina</taxon>
        <taxon>Agaricomycetes</taxon>
        <taxon>Agaricomycetidae</taxon>
        <taxon>Agaricales</taxon>
        <taxon>Pleurotineae</taxon>
        <taxon>Pleurotaceae</taxon>
        <taxon>Hohenbuehelia</taxon>
    </lineage>
</organism>
<keyword evidence="9" id="KW-1185">Reference proteome</keyword>
<dbReference type="PANTHER" id="PTHR42790">
    <property type="entry name" value="AMINOTRANSFERASE"/>
    <property type="match status" value="1"/>
</dbReference>
<dbReference type="Gene3D" id="3.40.640.10">
    <property type="entry name" value="Type I PLP-dependent aspartate aminotransferase-like (Major domain)"/>
    <property type="match status" value="1"/>
</dbReference>
<evidence type="ECO:0000256" key="2">
    <source>
        <dbReference type="ARBA" id="ARBA00007441"/>
    </source>
</evidence>
<dbReference type="Proteomes" id="UP001556367">
    <property type="component" value="Unassembled WGS sequence"/>
</dbReference>
<name>A0ABR3J347_9AGAR</name>
<dbReference type="InterPro" id="IPR050859">
    <property type="entry name" value="Class-I_PLP-dep_aminotransf"/>
</dbReference>